<evidence type="ECO:0000256" key="3">
    <source>
        <dbReference type="ARBA" id="ARBA00023315"/>
    </source>
</evidence>
<feature type="domain" description="Phospholipid/glycerol acyltransferase" evidence="6">
    <location>
        <begin position="379"/>
        <end position="492"/>
    </location>
</feature>
<evidence type="ECO:0000259" key="6">
    <source>
        <dbReference type="SMART" id="SM00563"/>
    </source>
</evidence>
<dbReference type="CDD" id="cd07989">
    <property type="entry name" value="LPLAT_AGPAT-like"/>
    <property type="match status" value="1"/>
</dbReference>
<gene>
    <name evidence="8" type="primary">LOC105166581</name>
</gene>
<reference evidence="8" key="2">
    <citation type="submission" date="2025-08" db="UniProtKB">
        <authorList>
            <consortium name="RefSeq"/>
        </authorList>
    </citation>
    <scope>IDENTIFICATION</scope>
</reference>
<dbReference type="InterPro" id="IPR002123">
    <property type="entry name" value="Plipid/glycerol_acylTrfase"/>
</dbReference>
<sequence length="541" mass="59526">MAASIARSILTVRSTGATASLLLHRRFFSSTVSKPPSLPGLARLRISTTRSVTPALSHAVRFSSSTRINQVRCRVNRSGSAYSPLNSESNFSDLPPTEMAPLFPGCDYERWLVLMDKPGGEGATKQQMIDCYIQTLAKVVGSEEEAKKRIYNVSSEMYFGFVCEIDEETSNNLEGLPGVLCVLPDSYVDPENKDCGGIQEQRHLIGLSSRPLASHDGFHLGCFPHKHPIQRKSKYGLPHETVFGSRTHQYPTLGSSNHKGEFCGTFNGSGSCRRGKFSRDVVVRSELTSAGSTGASYPLLEIWLNSKVRGICFYAVTACAAIILFVPMLLEHPFVLMFDRYRRQAHYLVAKTWAFLTVAPFVKIEYEGLENLPPTNTPAVYVANHQSFLDIYTLLTLGRSFKFISKTSIFLYPIIGWAMFLLGVIPLKRMDSRSQLDCLKQCMALIKKGASVFFFPEGTRSKDGKLGPFKKGAFSVAAKTGVPVIPITLIGTGEIMPAGMEGRLNPGSVKVIIHPSLVGNKPDALCNEARNIIAQDLIHQS</sequence>
<comment type="catalytic activity">
    <reaction evidence="4">
        <text>a 1-acyl-sn-glycero-3-phosphate + an acyl-CoA = a 1,2-diacyl-sn-glycero-3-phosphate + CoA</text>
        <dbReference type="Rhea" id="RHEA:19709"/>
        <dbReference type="ChEBI" id="CHEBI:57287"/>
        <dbReference type="ChEBI" id="CHEBI:57970"/>
        <dbReference type="ChEBI" id="CHEBI:58342"/>
        <dbReference type="ChEBI" id="CHEBI:58608"/>
        <dbReference type="EC" id="2.3.1.51"/>
    </reaction>
</comment>
<keyword evidence="7" id="KW-1185">Reference proteome</keyword>
<protein>
    <recommendedName>
        <fullName evidence="4">1-acyl-sn-glycerol-3-phosphate acyltransferase</fullName>
        <ecNumber evidence="4">2.3.1.51</ecNumber>
    </recommendedName>
</protein>
<dbReference type="PANTHER" id="PTHR10434">
    <property type="entry name" value="1-ACYL-SN-GLYCEROL-3-PHOSPHATE ACYLTRANSFERASE"/>
    <property type="match status" value="1"/>
</dbReference>
<dbReference type="InParanoid" id="A0A6I9TGX1"/>
<dbReference type="InterPro" id="IPR054059">
    <property type="entry name" value="MORF/ORRM1/DAG-like_MORF"/>
</dbReference>
<dbReference type="OrthoDB" id="417078at2759"/>
<dbReference type="Pfam" id="PF01553">
    <property type="entry name" value="Acyltransferase"/>
    <property type="match status" value="1"/>
</dbReference>
<dbReference type="SMR" id="A0A6I9TGX1"/>
<keyword evidence="2 4" id="KW-0808">Transferase</keyword>
<dbReference type="EC" id="2.3.1.51" evidence="4"/>
<evidence type="ECO:0000313" key="7">
    <source>
        <dbReference type="Proteomes" id="UP000504604"/>
    </source>
</evidence>
<keyword evidence="4" id="KW-1208">Phospholipid metabolism</keyword>
<dbReference type="Proteomes" id="UP000504604">
    <property type="component" value="Linkage group LG7"/>
</dbReference>
<evidence type="ECO:0000313" key="8">
    <source>
        <dbReference type="RefSeq" id="XP_011084281.2"/>
    </source>
</evidence>
<keyword evidence="5" id="KW-0472">Membrane</keyword>
<dbReference type="KEGG" id="sind:105166581"/>
<comment type="similarity">
    <text evidence="1 4">Belongs to the 1-acyl-sn-glycerol-3-phosphate acyltransferase family.</text>
</comment>
<keyword evidence="4" id="KW-0443">Lipid metabolism</keyword>
<evidence type="ECO:0000256" key="4">
    <source>
        <dbReference type="RuleBase" id="RU361267"/>
    </source>
</evidence>
<feature type="transmembrane region" description="Helical" evidence="5">
    <location>
        <begin position="311"/>
        <end position="330"/>
    </location>
</feature>
<keyword evidence="5" id="KW-0812">Transmembrane</keyword>
<evidence type="ECO:0000256" key="5">
    <source>
        <dbReference type="SAM" id="Phobius"/>
    </source>
</evidence>
<dbReference type="InterPro" id="IPR037045">
    <property type="entry name" value="S8pro/Inhibitor_I9_sf"/>
</dbReference>
<dbReference type="RefSeq" id="XP_011084281.2">
    <property type="nucleotide sequence ID" value="XM_011085979.2"/>
</dbReference>
<dbReference type="InterPro" id="IPR004552">
    <property type="entry name" value="AGP_acyltrans"/>
</dbReference>
<dbReference type="GO" id="GO:0003841">
    <property type="term" value="F:1-acylglycerol-3-phosphate O-acyltransferase activity"/>
    <property type="evidence" value="ECO:0007669"/>
    <property type="project" value="UniProtKB-UniRule"/>
</dbReference>
<dbReference type="Pfam" id="PF21864">
    <property type="entry name" value="MORF_dom"/>
    <property type="match status" value="1"/>
</dbReference>
<dbReference type="GeneID" id="105166581"/>
<dbReference type="NCBIfam" id="TIGR00530">
    <property type="entry name" value="AGP_acyltrn"/>
    <property type="match status" value="1"/>
</dbReference>
<organism evidence="7 8">
    <name type="scientific">Sesamum indicum</name>
    <name type="common">Oriental sesame</name>
    <name type="synonym">Sesamum orientale</name>
    <dbReference type="NCBI Taxonomy" id="4182"/>
    <lineage>
        <taxon>Eukaryota</taxon>
        <taxon>Viridiplantae</taxon>
        <taxon>Streptophyta</taxon>
        <taxon>Embryophyta</taxon>
        <taxon>Tracheophyta</taxon>
        <taxon>Spermatophyta</taxon>
        <taxon>Magnoliopsida</taxon>
        <taxon>eudicotyledons</taxon>
        <taxon>Gunneridae</taxon>
        <taxon>Pentapetalae</taxon>
        <taxon>asterids</taxon>
        <taxon>lamiids</taxon>
        <taxon>Lamiales</taxon>
        <taxon>Pedaliaceae</taxon>
        <taxon>Sesamum</taxon>
    </lineage>
</organism>
<dbReference type="PANTHER" id="PTHR10434:SF60">
    <property type="entry name" value="1-ACYL-SN-GLYCEROL-3-PHOSPHATE ACYLTRANSFERASE LPAT1, CHLOROPLASTIC"/>
    <property type="match status" value="1"/>
</dbReference>
<accession>A0A6I9TGX1</accession>
<proteinExistence type="inferred from homology"/>
<dbReference type="Gene3D" id="3.30.70.80">
    <property type="entry name" value="Peptidase S8 propeptide/proteinase inhibitor I9"/>
    <property type="match status" value="1"/>
</dbReference>
<dbReference type="SMART" id="SM00563">
    <property type="entry name" value="PlsC"/>
    <property type="match status" value="1"/>
</dbReference>
<name>A0A6I9TGX1_SESIN</name>
<dbReference type="GO" id="GO:0006654">
    <property type="term" value="P:phosphatidic acid biosynthetic process"/>
    <property type="evidence" value="ECO:0007669"/>
    <property type="project" value="TreeGrafter"/>
</dbReference>
<feature type="transmembrane region" description="Helical" evidence="5">
    <location>
        <begin position="409"/>
        <end position="427"/>
    </location>
</feature>
<evidence type="ECO:0000256" key="1">
    <source>
        <dbReference type="ARBA" id="ARBA00008655"/>
    </source>
</evidence>
<evidence type="ECO:0000256" key="2">
    <source>
        <dbReference type="ARBA" id="ARBA00022679"/>
    </source>
</evidence>
<keyword evidence="3 4" id="KW-0012">Acyltransferase</keyword>
<keyword evidence="5" id="KW-1133">Transmembrane helix</keyword>
<keyword evidence="4" id="KW-0594">Phospholipid biosynthesis</keyword>
<comment type="domain">
    <text evidence="4">The HXXXXD motif is essential for acyltransferase activity and may constitute the binding site for the phosphate moiety of the glycerol-3-phosphate.</text>
</comment>
<reference evidence="8" key="1">
    <citation type="journal article" date="2012" name="BMC Genomics">
        <title>Development and validation of genic-SSR markers in sesame by RNA-seq.</title>
        <authorList>
            <person name="Zhang H."/>
            <person name="Wei L."/>
            <person name="Miao H."/>
            <person name="Zhang T."/>
            <person name="Wang C."/>
        </authorList>
    </citation>
    <scope>NUCLEOTIDE SEQUENCE</scope>
</reference>
<dbReference type="AlphaFoldDB" id="A0A6I9TGX1"/>
<keyword evidence="4" id="KW-0444">Lipid biosynthesis</keyword>
<dbReference type="SUPFAM" id="SSF69593">
    <property type="entry name" value="Glycerol-3-phosphate (1)-acyltransferase"/>
    <property type="match status" value="1"/>
</dbReference>
<dbReference type="GO" id="GO:0016020">
    <property type="term" value="C:membrane"/>
    <property type="evidence" value="ECO:0007669"/>
    <property type="project" value="InterPro"/>
</dbReference>